<name>E3Q796_COLGM</name>
<dbReference type="HOGENOM" id="CLU_2249925_0_0_1"/>
<dbReference type="EMBL" id="GG697335">
    <property type="protein sequence ID" value="EFQ26734.1"/>
    <property type="molecule type" value="Genomic_DNA"/>
</dbReference>
<protein>
    <submittedName>
        <fullName evidence="2">Uncharacterized protein</fullName>
    </submittedName>
</protein>
<accession>E3Q796</accession>
<feature type="compositionally biased region" description="Polar residues" evidence="1">
    <location>
        <begin position="59"/>
        <end position="74"/>
    </location>
</feature>
<dbReference type="RefSeq" id="XP_008090754.1">
    <property type="nucleotide sequence ID" value="XM_008092563.1"/>
</dbReference>
<feature type="region of interest" description="Disordered" evidence="1">
    <location>
        <begin position="1"/>
        <end position="74"/>
    </location>
</feature>
<gene>
    <name evidence="2" type="ORF">GLRG_02554</name>
</gene>
<dbReference type="GeneID" id="24407919"/>
<evidence type="ECO:0000313" key="2">
    <source>
        <dbReference type="EMBL" id="EFQ26734.1"/>
    </source>
</evidence>
<sequence length="104" mass="11279">MLNENHLSHAGIPLPPPALSSGQTSRTSQPPPPKGEREREKMKKKGKGGWPTVPHKLESTQASHGVSSSTNSTAKGRVQRGCLFRHVTPALSFQMHTPILLRPS</sequence>
<keyword evidence="3" id="KW-1185">Reference proteome</keyword>
<dbReference type="AlphaFoldDB" id="E3Q796"/>
<evidence type="ECO:0000313" key="3">
    <source>
        <dbReference type="Proteomes" id="UP000008782"/>
    </source>
</evidence>
<dbReference type="VEuPathDB" id="FungiDB:GLRG_02554"/>
<organism evidence="3">
    <name type="scientific">Colletotrichum graminicola (strain M1.001 / M2 / FGSC 10212)</name>
    <name type="common">Maize anthracnose fungus</name>
    <name type="synonym">Glomerella graminicola</name>
    <dbReference type="NCBI Taxonomy" id="645133"/>
    <lineage>
        <taxon>Eukaryota</taxon>
        <taxon>Fungi</taxon>
        <taxon>Dikarya</taxon>
        <taxon>Ascomycota</taxon>
        <taxon>Pezizomycotina</taxon>
        <taxon>Sordariomycetes</taxon>
        <taxon>Hypocreomycetidae</taxon>
        <taxon>Glomerellales</taxon>
        <taxon>Glomerellaceae</taxon>
        <taxon>Colletotrichum</taxon>
        <taxon>Colletotrichum graminicola species complex</taxon>
    </lineage>
</organism>
<evidence type="ECO:0000256" key="1">
    <source>
        <dbReference type="SAM" id="MobiDB-lite"/>
    </source>
</evidence>
<proteinExistence type="predicted"/>
<dbReference type="Proteomes" id="UP000008782">
    <property type="component" value="Unassembled WGS sequence"/>
</dbReference>
<reference evidence="3" key="1">
    <citation type="journal article" date="2012" name="Nat. Genet.">
        <title>Lifestyle transitions in plant pathogenic Colletotrichum fungi deciphered by genome and transcriptome analyses.</title>
        <authorList>
            <person name="O'Connell R.J."/>
            <person name="Thon M.R."/>
            <person name="Hacquard S."/>
            <person name="Amyotte S.G."/>
            <person name="Kleemann J."/>
            <person name="Torres M.F."/>
            <person name="Damm U."/>
            <person name="Buiate E.A."/>
            <person name="Epstein L."/>
            <person name="Alkan N."/>
            <person name="Altmueller J."/>
            <person name="Alvarado-Balderrama L."/>
            <person name="Bauser C.A."/>
            <person name="Becker C."/>
            <person name="Birren B.W."/>
            <person name="Chen Z."/>
            <person name="Choi J."/>
            <person name="Crouch J.A."/>
            <person name="Duvick J.P."/>
            <person name="Farman M.A."/>
            <person name="Gan P."/>
            <person name="Heiman D."/>
            <person name="Henrissat B."/>
            <person name="Howard R.J."/>
            <person name="Kabbage M."/>
            <person name="Koch C."/>
            <person name="Kracher B."/>
            <person name="Kubo Y."/>
            <person name="Law A.D."/>
            <person name="Lebrun M.-H."/>
            <person name="Lee Y.-H."/>
            <person name="Miyara I."/>
            <person name="Moore N."/>
            <person name="Neumann U."/>
            <person name="Nordstroem K."/>
            <person name="Panaccione D.G."/>
            <person name="Panstruga R."/>
            <person name="Place M."/>
            <person name="Proctor R.H."/>
            <person name="Prusky D."/>
            <person name="Rech G."/>
            <person name="Reinhardt R."/>
            <person name="Rollins J.A."/>
            <person name="Rounsley S."/>
            <person name="Schardl C.L."/>
            <person name="Schwartz D.C."/>
            <person name="Shenoy N."/>
            <person name="Shirasu K."/>
            <person name="Sikhakolli U.R."/>
            <person name="Stueber K."/>
            <person name="Sukno S.A."/>
            <person name="Sweigard J.A."/>
            <person name="Takano Y."/>
            <person name="Takahara H."/>
            <person name="Trail F."/>
            <person name="van der Does H.C."/>
            <person name="Voll L.M."/>
            <person name="Will I."/>
            <person name="Young S."/>
            <person name="Zeng Q."/>
            <person name="Zhang J."/>
            <person name="Zhou S."/>
            <person name="Dickman M.B."/>
            <person name="Schulze-Lefert P."/>
            <person name="Ver Loren van Themaat E."/>
            <person name="Ma L.-J."/>
            <person name="Vaillancourt L.J."/>
        </authorList>
    </citation>
    <scope>NUCLEOTIDE SEQUENCE [LARGE SCALE GENOMIC DNA]</scope>
    <source>
        <strain evidence="3">M1.001 / M2 / FGSC 10212</strain>
    </source>
</reference>